<proteinExistence type="predicted"/>
<keyword evidence="1" id="KW-0732">Signal</keyword>
<feature type="signal peptide" evidence="1">
    <location>
        <begin position="1"/>
        <end position="23"/>
    </location>
</feature>
<dbReference type="EMBL" id="JBIAQY010000030">
    <property type="protein sequence ID" value="MFF3574718.1"/>
    <property type="molecule type" value="Genomic_DNA"/>
</dbReference>
<feature type="chain" id="PRO_5045301352" description="Haemophore haem-binding domain-containing protein" evidence="1">
    <location>
        <begin position="24"/>
        <end position="96"/>
    </location>
</feature>
<evidence type="ECO:0000313" key="3">
    <source>
        <dbReference type="Proteomes" id="UP001601992"/>
    </source>
</evidence>
<keyword evidence="3" id="KW-1185">Reference proteome</keyword>
<comment type="caution">
    <text evidence="2">The sequence shown here is derived from an EMBL/GenBank/DDBJ whole genome shotgun (WGS) entry which is preliminary data.</text>
</comment>
<reference evidence="2 3" key="1">
    <citation type="submission" date="2024-10" db="EMBL/GenBank/DDBJ databases">
        <title>The Natural Products Discovery Center: Release of the First 8490 Sequenced Strains for Exploring Actinobacteria Biosynthetic Diversity.</title>
        <authorList>
            <person name="Kalkreuter E."/>
            <person name="Kautsar S.A."/>
            <person name="Yang D."/>
            <person name="Bader C.D."/>
            <person name="Teijaro C.N."/>
            <person name="Fluegel L."/>
            <person name="Davis C.M."/>
            <person name="Simpson J.R."/>
            <person name="Lauterbach L."/>
            <person name="Steele A.D."/>
            <person name="Gui C."/>
            <person name="Meng S."/>
            <person name="Li G."/>
            <person name="Viehrig K."/>
            <person name="Ye F."/>
            <person name="Su P."/>
            <person name="Kiefer A.F."/>
            <person name="Nichols A."/>
            <person name="Cepeda A.J."/>
            <person name="Yan W."/>
            <person name="Fan B."/>
            <person name="Jiang Y."/>
            <person name="Adhikari A."/>
            <person name="Zheng C.-J."/>
            <person name="Schuster L."/>
            <person name="Cowan T.M."/>
            <person name="Smanski M.J."/>
            <person name="Chevrette M.G."/>
            <person name="De Carvalho L.P.S."/>
            <person name="Shen B."/>
        </authorList>
    </citation>
    <scope>NUCLEOTIDE SEQUENCE [LARGE SCALE GENOMIC DNA]</scope>
    <source>
        <strain evidence="2 3">NPDC002593</strain>
    </source>
</reference>
<evidence type="ECO:0008006" key="4">
    <source>
        <dbReference type="Google" id="ProtNLM"/>
    </source>
</evidence>
<gene>
    <name evidence="2" type="ORF">ACFYXQ_43915</name>
</gene>
<accession>A0ABW6SGP3</accession>
<organism evidence="2 3">
    <name type="scientific">Nocardia jiangxiensis</name>
    <dbReference type="NCBI Taxonomy" id="282685"/>
    <lineage>
        <taxon>Bacteria</taxon>
        <taxon>Bacillati</taxon>
        <taxon>Actinomycetota</taxon>
        <taxon>Actinomycetes</taxon>
        <taxon>Mycobacteriales</taxon>
        <taxon>Nocardiaceae</taxon>
        <taxon>Nocardia</taxon>
    </lineage>
</organism>
<protein>
    <recommendedName>
        <fullName evidence="4">Haemophore haem-binding domain-containing protein</fullName>
    </recommendedName>
</protein>
<dbReference type="Proteomes" id="UP001601992">
    <property type="component" value="Unassembled WGS sequence"/>
</dbReference>
<evidence type="ECO:0000256" key="1">
    <source>
        <dbReference type="SAM" id="SignalP"/>
    </source>
</evidence>
<evidence type="ECO:0000313" key="2">
    <source>
        <dbReference type="EMBL" id="MFF3574718.1"/>
    </source>
</evidence>
<dbReference type="RefSeq" id="WP_040818154.1">
    <property type="nucleotide sequence ID" value="NZ_JBIAQY010000030.1"/>
</dbReference>
<sequence length="96" mass="10722">MKAAFLTALAVPLFIAVPVVAQADPPHIFTPQQQCEATKAVVDMEREQNPHATPQQITDNYMTFLDKKGAFKNLPASSRERQRQFILDQISSCHLA</sequence>
<name>A0ABW6SGP3_9NOCA</name>